<proteinExistence type="predicted"/>
<organism evidence="1 2">
    <name type="scientific">Candidatus Wallbacteria bacterium GWC2_49_35</name>
    <dbReference type="NCBI Taxonomy" id="1817813"/>
    <lineage>
        <taxon>Bacteria</taxon>
        <taxon>Candidatus Walliibacteriota</taxon>
    </lineage>
</organism>
<dbReference type="EMBL" id="MGFH01000055">
    <property type="protein sequence ID" value="OGM06672.1"/>
    <property type="molecule type" value="Genomic_DNA"/>
</dbReference>
<reference evidence="1 2" key="1">
    <citation type="journal article" date="2016" name="Nat. Commun.">
        <title>Thousands of microbial genomes shed light on interconnected biogeochemical processes in an aquifer system.</title>
        <authorList>
            <person name="Anantharaman K."/>
            <person name="Brown C.T."/>
            <person name="Hug L.A."/>
            <person name="Sharon I."/>
            <person name="Castelle C.J."/>
            <person name="Probst A.J."/>
            <person name="Thomas B.C."/>
            <person name="Singh A."/>
            <person name="Wilkins M.J."/>
            <person name="Karaoz U."/>
            <person name="Brodie E.L."/>
            <person name="Williams K.H."/>
            <person name="Hubbard S.S."/>
            <person name="Banfield J.F."/>
        </authorList>
    </citation>
    <scope>NUCLEOTIDE SEQUENCE [LARGE SCALE GENOMIC DNA]</scope>
</reference>
<dbReference type="Proteomes" id="UP000178735">
    <property type="component" value="Unassembled WGS sequence"/>
</dbReference>
<comment type="caution">
    <text evidence="1">The sequence shown here is derived from an EMBL/GenBank/DDBJ whole genome shotgun (WGS) entry which is preliminary data.</text>
</comment>
<evidence type="ECO:0000313" key="1">
    <source>
        <dbReference type="EMBL" id="OGM06672.1"/>
    </source>
</evidence>
<accession>A0A1F7WV20</accession>
<sequence length="73" mass="7811">MALAVYVDAVEAKEVNTASTGKSIVEIDMVLGIQAVVRWHASHESVVEICIELLPLAVVPLWQVSQAPGTTLL</sequence>
<gene>
    <name evidence="1" type="ORF">A2008_02245</name>
</gene>
<dbReference type="AlphaFoldDB" id="A0A1F7WV20"/>
<evidence type="ECO:0000313" key="2">
    <source>
        <dbReference type="Proteomes" id="UP000178735"/>
    </source>
</evidence>
<protein>
    <submittedName>
        <fullName evidence="1">Uncharacterized protein</fullName>
    </submittedName>
</protein>
<name>A0A1F7WV20_9BACT</name>